<dbReference type="InterPro" id="IPR000182">
    <property type="entry name" value="GNAT_dom"/>
</dbReference>
<protein>
    <recommendedName>
        <fullName evidence="3">N-acetyltransferase domain-containing protein</fullName>
    </recommendedName>
</protein>
<accession>A0A2A2F6L6</accession>
<evidence type="ECO:0000256" key="1">
    <source>
        <dbReference type="ARBA" id="ARBA00022679"/>
    </source>
</evidence>
<dbReference type="AlphaFoldDB" id="A0A2A2F6L6"/>
<dbReference type="CDD" id="cd04301">
    <property type="entry name" value="NAT_SF"/>
    <property type="match status" value="1"/>
</dbReference>
<keyword evidence="1" id="KW-0808">Transferase</keyword>
<dbReference type="InterPro" id="IPR016181">
    <property type="entry name" value="Acyl_CoA_acyltransferase"/>
</dbReference>
<name>A0A2A2F6L6_9GAMM</name>
<dbReference type="InterPro" id="IPR050832">
    <property type="entry name" value="Bact_Acetyltransf"/>
</dbReference>
<evidence type="ECO:0000313" key="5">
    <source>
        <dbReference type="Proteomes" id="UP000218896"/>
    </source>
</evidence>
<proteinExistence type="predicted"/>
<dbReference type="Gene3D" id="3.40.630.30">
    <property type="match status" value="1"/>
</dbReference>
<evidence type="ECO:0000259" key="3">
    <source>
        <dbReference type="PROSITE" id="PS51186"/>
    </source>
</evidence>
<dbReference type="EMBL" id="NSKD01000004">
    <property type="protein sequence ID" value="PAU80173.1"/>
    <property type="molecule type" value="Genomic_DNA"/>
</dbReference>
<dbReference type="RefSeq" id="WP_095617790.1">
    <property type="nucleotide sequence ID" value="NZ_NSKD01000004.1"/>
</dbReference>
<organism evidence="4 5">
    <name type="scientific">Halovibrio salipaludis</name>
    <dbReference type="NCBI Taxonomy" id="2032626"/>
    <lineage>
        <taxon>Bacteria</taxon>
        <taxon>Pseudomonadati</taxon>
        <taxon>Pseudomonadota</taxon>
        <taxon>Gammaproteobacteria</taxon>
        <taxon>Oceanospirillales</taxon>
        <taxon>Halomonadaceae</taxon>
        <taxon>Halovibrio</taxon>
    </lineage>
</organism>
<sequence>MNAIHYQRLLPEADSTPLLSLYRRSIASVDDGFYSAAQRHAWTQWAADAAGADAQLRQGLTVMALADGSPVGFAQLCPAHLVNMLYVDDSWQRQGIGKALVIQLETVARQSGIATLTTRASDVSLPLFRSLGFEPVRREPIRAREGVTLMRTLLHKPLHHHCDQRP</sequence>
<dbReference type="PROSITE" id="PS51186">
    <property type="entry name" value="GNAT"/>
    <property type="match status" value="1"/>
</dbReference>
<dbReference type="GO" id="GO:0016747">
    <property type="term" value="F:acyltransferase activity, transferring groups other than amino-acyl groups"/>
    <property type="evidence" value="ECO:0007669"/>
    <property type="project" value="InterPro"/>
</dbReference>
<reference evidence="4 5" key="1">
    <citation type="submission" date="2017-08" db="EMBL/GenBank/DDBJ databases">
        <title>Halovibrio sewagensis sp. nov., isolated from wastewater of high salinity.</title>
        <authorList>
            <person name="Dong X."/>
            <person name="Zhang G."/>
        </authorList>
    </citation>
    <scope>NUCLEOTIDE SEQUENCE [LARGE SCALE GENOMIC DNA]</scope>
    <source>
        <strain evidence="4 5">YL5-2</strain>
    </source>
</reference>
<keyword evidence="2" id="KW-0012">Acyltransferase</keyword>
<dbReference type="SUPFAM" id="SSF55729">
    <property type="entry name" value="Acyl-CoA N-acyltransferases (Nat)"/>
    <property type="match status" value="1"/>
</dbReference>
<feature type="domain" description="N-acetyltransferase" evidence="3">
    <location>
        <begin position="4"/>
        <end position="155"/>
    </location>
</feature>
<evidence type="ECO:0000313" key="4">
    <source>
        <dbReference type="EMBL" id="PAU80173.1"/>
    </source>
</evidence>
<dbReference type="Proteomes" id="UP000218896">
    <property type="component" value="Unassembled WGS sequence"/>
</dbReference>
<dbReference type="OrthoDB" id="6198075at2"/>
<dbReference type="Pfam" id="PF13673">
    <property type="entry name" value="Acetyltransf_10"/>
    <property type="match status" value="1"/>
</dbReference>
<evidence type="ECO:0000256" key="2">
    <source>
        <dbReference type="ARBA" id="ARBA00023315"/>
    </source>
</evidence>
<dbReference type="PANTHER" id="PTHR43877">
    <property type="entry name" value="AMINOALKYLPHOSPHONATE N-ACETYLTRANSFERASE-RELATED-RELATED"/>
    <property type="match status" value="1"/>
</dbReference>
<gene>
    <name evidence="4" type="ORF">CK501_11050</name>
</gene>
<comment type="caution">
    <text evidence="4">The sequence shown here is derived from an EMBL/GenBank/DDBJ whole genome shotgun (WGS) entry which is preliminary data.</text>
</comment>
<keyword evidence="5" id="KW-1185">Reference proteome</keyword>